<dbReference type="GO" id="GO:0030008">
    <property type="term" value="C:TRAPP complex"/>
    <property type="evidence" value="ECO:0007669"/>
    <property type="project" value="TreeGrafter"/>
</dbReference>
<dbReference type="AlphaFoldDB" id="A0AAD8PF15"/>
<dbReference type="EMBL" id="JAVEPI010000001">
    <property type="protein sequence ID" value="KAK1444171.1"/>
    <property type="molecule type" value="Genomic_DNA"/>
</dbReference>
<keyword evidence="2" id="KW-1185">Reference proteome</keyword>
<evidence type="ECO:0000313" key="1">
    <source>
        <dbReference type="EMBL" id="KAK1444171.1"/>
    </source>
</evidence>
<organism evidence="1 2">
    <name type="scientific">Babesia gibsoni</name>
    <dbReference type="NCBI Taxonomy" id="33632"/>
    <lineage>
        <taxon>Eukaryota</taxon>
        <taxon>Sar</taxon>
        <taxon>Alveolata</taxon>
        <taxon>Apicomplexa</taxon>
        <taxon>Aconoidasida</taxon>
        <taxon>Piroplasmida</taxon>
        <taxon>Babesiidae</taxon>
        <taxon>Babesia</taxon>
    </lineage>
</organism>
<accession>A0AAD8PF15</accession>
<protein>
    <submittedName>
        <fullName evidence="1">Uncharacterized protein</fullName>
    </submittedName>
</protein>
<sequence length="319" mass="36481">MEKPLADITQEIRALAKKNKFKEIIKFLSDLAYKYEKSPRRLIAVLTMRIFYNMQINANQNIVSDFNLIKSPYSEKWMYESYPDKYGEKKGSMCPFSLYLLYAYYPYLVGSTYTALDRFYTLWNHLEQTHGEHSEANEVFESRIACVALLIADIFVSEQRPLDALSILLKVNRQHGINNHAVSAMTAVLYSMIGDNHNSSKYMGKAIEEETPFKDYYRAIQCMLVGDFENARDHLTTCKNCCEEQETSTAVSSYESMIINNIAVSLFYLNHTVAAKVTVEGCSNVYKSAKLFKGVVWNSTMLKELVVDIDSSFLEGAEA</sequence>
<comment type="caution">
    <text evidence="1">The sequence shown here is derived from an EMBL/GenBank/DDBJ whole genome shotgun (WGS) entry which is preliminary data.</text>
</comment>
<proteinExistence type="predicted"/>
<dbReference type="PANTHER" id="PTHR21581:SF6">
    <property type="entry name" value="TRAFFICKING PROTEIN PARTICLE COMPLEX SUBUNIT 12"/>
    <property type="match status" value="1"/>
</dbReference>
<dbReference type="PANTHER" id="PTHR21581">
    <property type="entry name" value="D-ALANYL-D-ALANINE CARBOXYPEPTIDASE"/>
    <property type="match status" value="1"/>
</dbReference>
<name>A0AAD8PF15_BABGI</name>
<evidence type="ECO:0000313" key="2">
    <source>
        <dbReference type="Proteomes" id="UP001230268"/>
    </source>
</evidence>
<dbReference type="Proteomes" id="UP001230268">
    <property type="component" value="Unassembled WGS sequence"/>
</dbReference>
<reference evidence="1" key="1">
    <citation type="submission" date="2023-08" db="EMBL/GenBank/DDBJ databases">
        <title>Draft sequence of the Babesia gibsoni genome.</title>
        <authorList>
            <person name="Yamagishi J.Y."/>
            <person name="Xuan X.X."/>
        </authorList>
    </citation>
    <scope>NUCLEOTIDE SEQUENCE</scope>
    <source>
        <strain evidence="1">Azabu</strain>
    </source>
</reference>
<dbReference type="GO" id="GO:0005794">
    <property type="term" value="C:Golgi apparatus"/>
    <property type="evidence" value="ECO:0007669"/>
    <property type="project" value="TreeGrafter"/>
</dbReference>
<gene>
    <name evidence="1" type="ORF">BgAZ_100770</name>
</gene>